<dbReference type="InterPro" id="IPR020845">
    <property type="entry name" value="AMP-binding_CS"/>
</dbReference>
<dbReference type="RefSeq" id="WP_078699083.1">
    <property type="nucleotide sequence ID" value="NZ_LT796768.1"/>
</dbReference>
<dbReference type="InterPro" id="IPR045851">
    <property type="entry name" value="AMP-bd_C_sf"/>
</dbReference>
<evidence type="ECO:0000259" key="4">
    <source>
        <dbReference type="Pfam" id="PF13193"/>
    </source>
</evidence>
<dbReference type="Gene3D" id="3.40.50.12780">
    <property type="entry name" value="N-terminal domain of ligase-like"/>
    <property type="match status" value="1"/>
</dbReference>
<dbReference type="STRING" id="1736691.SAMN06295964_0947"/>
<dbReference type="PROSITE" id="PS00455">
    <property type="entry name" value="AMP_BINDING"/>
    <property type="match status" value="1"/>
</dbReference>
<reference evidence="6" key="1">
    <citation type="submission" date="2017-02" db="EMBL/GenBank/DDBJ databases">
        <authorList>
            <person name="Varghese N."/>
            <person name="Submissions S."/>
        </authorList>
    </citation>
    <scope>NUCLEOTIDE SEQUENCE [LARGE SCALE GENOMIC DNA]</scope>
    <source>
        <strain evidence="6">9H-4</strain>
    </source>
</reference>
<evidence type="ECO:0000259" key="3">
    <source>
        <dbReference type="Pfam" id="PF00501"/>
    </source>
</evidence>
<accession>A0A1T4YUN1</accession>
<dbReference type="InterPro" id="IPR025110">
    <property type="entry name" value="AMP-bd_C"/>
</dbReference>
<dbReference type="AlphaFoldDB" id="A0A1T4YUN1"/>
<dbReference type="SUPFAM" id="SSF56801">
    <property type="entry name" value="Acetyl-CoA synthetase-like"/>
    <property type="match status" value="1"/>
</dbReference>
<keyword evidence="6" id="KW-1185">Reference proteome</keyword>
<evidence type="ECO:0000313" key="5">
    <source>
        <dbReference type="EMBL" id="SKB05462.1"/>
    </source>
</evidence>
<dbReference type="Gene3D" id="3.30.300.30">
    <property type="match status" value="1"/>
</dbReference>
<dbReference type="InterPro" id="IPR042099">
    <property type="entry name" value="ANL_N_sf"/>
</dbReference>
<proteinExistence type="inferred from homology"/>
<organism evidence="5 6">
    <name type="scientific">Aeromicrobium choanae</name>
    <dbReference type="NCBI Taxonomy" id="1736691"/>
    <lineage>
        <taxon>Bacteria</taxon>
        <taxon>Bacillati</taxon>
        <taxon>Actinomycetota</taxon>
        <taxon>Actinomycetes</taxon>
        <taxon>Propionibacteriales</taxon>
        <taxon>Nocardioidaceae</taxon>
        <taxon>Aeromicrobium</taxon>
    </lineage>
</organism>
<keyword evidence="2" id="KW-0436">Ligase</keyword>
<sequence>MNAVDRLWDHARNAPDSIALRVGDQSWTYAQVRDLATAWADRLVRAEVQPGDRVLLVAPTSQEFAVVHQAILAVGAVGVTVNSASTAVELEYFLTDAECSLAIAWHETAEVARRAAEATGVELWTLEAGDIEMGPGADLDLPRARETDDTAVLLYTSGTTGKPKGAELTHGNLAACAEIVSGTLGSDSSDRVGTALPLFHVFGQVCVMMATFHVGASLSLLRPFSGEALLRMAAAHQLTVLAGVPTMWNAMLHADVELSRDDLASLTHALSGGAALPLAVADAFRERFGCRVLDGYGLSETTGAGTSAKLSVRRKEGSVGPALSQMKACVVDPEGNPVAPGERGEVALAGPVIMKGYWRRPEATAEVMRGEWFLTGDIGKQDEDGDIWILDRKKDLVIRGGYNVYPREIEEVLYTHPDLREVAVIGVPDDRLGEEVAAVFATHPGREVDTAQLRAWLEERLAGYKVPRIYQEVRELPKGSTGKILKRQLDRGTVLDQGVKVTRERSVS</sequence>
<feature type="domain" description="AMP-binding enzyme C-terminal" evidence="4">
    <location>
        <begin position="408"/>
        <end position="483"/>
    </location>
</feature>
<feature type="domain" description="AMP-dependent synthetase/ligase" evidence="3">
    <location>
        <begin position="8"/>
        <end position="358"/>
    </location>
</feature>
<evidence type="ECO:0000256" key="2">
    <source>
        <dbReference type="ARBA" id="ARBA00022598"/>
    </source>
</evidence>
<dbReference type="GO" id="GO:0006631">
    <property type="term" value="P:fatty acid metabolic process"/>
    <property type="evidence" value="ECO:0007669"/>
    <property type="project" value="TreeGrafter"/>
</dbReference>
<gene>
    <name evidence="5" type="ORF">SAMN06295964_0947</name>
</gene>
<dbReference type="EMBL" id="LT796768">
    <property type="protein sequence ID" value="SKB05462.1"/>
    <property type="molecule type" value="Genomic_DNA"/>
</dbReference>
<dbReference type="InterPro" id="IPR000873">
    <property type="entry name" value="AMP-dep_synth/lig_dom"/>
</dbReference>
<evidence type="ECO:0000256" key="1">
    <source>
        <dbReference type="ARBA" id="ARBA00006432"/>
    </source>
</evidence>
<dbReference type="PANTHER" id="PTHR43201:SF5">
    <property type="entry name" value="MEDIUM-CHAIN ACYL-COA LIGASE ACSF2, MITOCHONDRIAL"/>
    <property type="match status" value="1"/>
</dbReference>
<dbReference type="Proteomes" id="UP000191040">
    <property type="component" value="Chromosome I"/>
</dbReference>
<dbReference type="PANTHER" id="PTHR43201">
    <property type="entry name" value="ACYL-COA SYNTHETASE"/>
    <property type="match status" value="1"/>
</dbReference>
<dbReference type="Pfam" id="PF13193">
    <property type="entry name" value="AMP-binding_C"/>
    <property type="match status" value="1"/>
</dbReference>
<comment type="similarity">
    <text evidence="1">Belongs to the ATP-dependent AMP-binding enzyme family.</text>
</comment>
<dbReference type="GO" id="GO:0031956">
    <property type="term" value="F:medium-chain fatty acid-CoA ligase activity"/>
    <property type="evidence" value="ECO:0007669"/>
    <property type="project" value="TreeGrafter"/>
</dbReference>
<name>A0A1T4YUN1_9ACTN</name>
<dbReference type="OrthoDB" id="9803968at2"/>
<dbReference type="Pfam" id="PF00501">
    <property type="entry name" value="AMP-binding"/>
    <property type="match status" value="1"/>
</dbReference>
<protein>
    <submittedName>
        <fullName evidence="5">Long-chain acyl-CoA synthetase</fullName>
    </submittedName>
</protein>
<evidence type="ECO:0000313" key="6">
    <source>
        <dbReference type="Proteomes" id="UP000191040"/>
    </source>
</evidence>